<name>A0A1Y4SXP5_9FIRM</name>
<keyword evidence="1" id="KW-0812">Transmembrane</keyword>
<evidence type="ECO:0000256" key="1">
    <source>
        <dbReference type="SAM" id="Phobius"/>
    </source>
</evidence>
<feature type="transmembrane region" description="Helical" evidence="1">
    <location>
        <begin position="35"/>
        <end position="53"/>
    </location>
</feature>
<evidence type="ECO:0000313" key="3">
    <source>
        <dbReference type="Proteomes" id="UP000195305"/>
    </source>
</evidence>
<dbReference type="EMBL" id="NFLJ01000014">
    <property type="protein sequence ID" value="OUQ34686.1"/>
    <property type="molecule type" value="Genomic_DNA"/>
</dbReference>
<keyword evidence="1" id="KW-0472">Membrane</keyword>
<accession>A0A1Y4SXP5</accession>
<dbReference type="RefSeq" id="WP_087357865.1">
    <property type="nucleotide sequence ID" value="NZ_NFLJ01000014.1"/>
</dbReference>
<organism evidence="2 3">
    <name type="scientific">Massilimicrobiota timonensis</name>
    <dbReference type="NCBI Taxonomy" id="1776392"/>
    <lineage>
        <taxon>Bacteria</taxon>
        <taxon>Bacillati</taxon>
        <taxon>Bacillota</taxon>
        <taxon>Erysipelotrichia</taxon>
        <taxon>Erysipelotrichales</taxon>
        <taxon>Erysipelotrichaceae</taxon>
        <taxon>Massilimicrobiota</taxon>
    </lineage>
</organism>
<comment type="caution">
    <text evidence="2">The sequence shown here is derived from an EMBL/GenBank/DDBJ whole genome shotgun (WGS) entry which is preliminary data.</text>
</comment>
<proteinExistence type="predicted"/>
<feature type="transmembrane region" description="Helical" evidence="1">
    <location>
        <begin position="150"/>
        <end position="175"/>
    </location>
</feature>
<evidence type="ECO:0000313" key="2">
    <source>
        <dbReference type="EMBL" id="OUQ34686.1"/>
    </source>
</evidence>
<dbReference type="Proteomes" id="UP000195305">
    <property type="component" value="Unassembled WGS sequence"/>
</dbReference>
<reference evidence="2 3" key="1">
    <citation type="journal article" date="2018" name="BMC Genomics">
        <title>Whole genome sequencing and function prediction of 133 gut anaerobes isolated from chicken caecum in pure cultures.</title>
        <authorList>
            <person name="Medvecky M."/>
            <person name="Cejkova D."/>
            <person name="Polansky O."/>
            <person name="Karasova D."/>
            <person name="Kubasova T."/>
            <person name="Cizek A."/>
            <person name="Rychlik I."/>
        </authorList>
    </citation>
    <scope>NUCLEOTIDE SEQUENCE [LARGE SCALE GENOMIC DNA]</scope>
    <source>
        <strain evidence="2 3">An13</strain>
    </source>
</reference>
<feature type="transmembrane region" description="Helical" evidence="1">
    <location>
        <begin position="187"/>
        <end position="207"/>
    </location>
</feature>
<feature type="transmembrane region" description="Helical" evidence="1">
    <location>
        <begin position="113"/>
        <end position="138"/>
    </location>
</feature>
<sequence>MSSLDILRTCSYALNWLLYFYLVHHIFPKKLNSMHIILIICMTIIGSLISSNLFYLNFIYKNIVSLIIFISTCYIIYHKPLKRLLMIYIYNFILSIIGEALIAPIFIDSNLSLSSWSLAFTMQNLFFFIEIKIFLIFYHKKIHNLLTEHFSYLLIISLLILFSVFTCIFMNMHYIKYISLALSQINMIIFISFIIMLILFVLSIIKLQKIYTELKNKWLIQSLLDEYQKQCFETTKHQQQLEYQRLRHDIINYIETYQRLYKKDDSYENIQK</sequence>
<feature type="transmembrane region" description="Helical" evidence="1">
    <location>
        <begin position="84"/>
        <end position="107"/>
    </location>
</feature>
<dbReference type="AlphaFoldDB" id="A0A1Y4SXP5"/>
<gene>
    <name evidence="2" type="ORF">B5E75_05990</name>
</gene>
<keyword evidence="3" id="KW-1185">Reference proteome</keyword>
<keyword evidence="1" id="KW-1133">Transmembrane helix</keyword>
<feature type="transmembrane region" description="Helical" evidence="1">
    <location>
        <begin position="6"/>
        <end position="23"/>
    </location>
</feature>
<protein>
    <submittedName>
        <fullName evidence="2">Uncharacterized protein</fullName>
    </submittedName>
</protein>
<feature type="transmembrane region" description="Helical" evidence="1">
    <location>
        <begin position="59"/>
        <end position="77"/>
    </location>
</feature>